<name>A0A136A622_9ALTE</name>
<keyword evidence="1" id="KW-0732">Signal</keyword>
<evidence type="ECO:0008006" key="4">
    <source>
        <dbReference type="Google" id="ProtNLM"/>
    </source>
</evidence>
<sequence>MKLQHLSLIFAAIAFSSNSNAAGWLDSIKSALGMEVEAQAQETEVTNTAMLNMSDMVSAVSDQLGVNNSQAAGGLASIFNYAKGNLSSEQFGGLTESLPGLSELLSKVPDAGNVASEGGLGGLMDKAASFNDSLKAANEVKKQFAALGLDAEMIMQYVNVAKAYLDTEEGKQVKDTLMQGLGNLMS</sequence>
<dbReference type="STRING" id="1799789.AX660_04385"/>
<dbReference type="AlphaFoldDB" id="A0A136A622"/>
<dbReference type="EMBL" id="LSNE01000002">
    <property type="protein sequence ID" value="KXI30674.1"/>
    <property type="molecule type" value="Genomic_DNA"/>
</dbReference>
<proteinExistence type="predicted"/>
<comment type="caution">
    <text evidence="2">The sequence shown here is derived from an EMBL/GenBank/DDBJ whole genome shotgun (WGS) entry which is preliminary data.</text>
</comment>
<evidence type="ECO:0000313" key="3">
    <source>
        <dbReference type="Proteomes" id="UP000070299"/>
    </source>
</evidence>
<organism evidence="2 3">
    <name type="scientific">Paraglaciecola hydrolytica</name>
    <dbReference type="NCBI Taxonomy" id="1799789"/>
    <lineage>
        <taxon>Bacteria</taxon>
        <taxon>Pseudomonadati</taxon>
        <taxon>Pseudomonadota</taxon>
        <taxon>Gammaproteobacteria</taxon>
        <taxon>Alteromonadales</taxon>
        <taxon>Alteromonadaceae</taxon>
        <taxon>Paraglaciecola</taxon>
    </lineage>
</organism>
<evidence type="ECO:0000313" key="2">
    <source>
        <dbReference type="EMBL" id="KXI30674.1"/>
    </source>
</evidence>
<keyword evidence="3" id="KW-1185">Reference proteome</keyword>
<protein>
    <recommendedName>
        <fullName evidence="4">DUF2780 domain-containing protein</fullName>
    </recommendedName>
</protein>
<feature type="chain" id="PRO_5007469528" description="DUF2780 domain-containing protein" evidence="1">
    <location>
        <begin position="22"/>
        <end position="186"/>
    </location>
</feature>
<dbReference type="Pfam" id="PF11075">
    <property type="entry name" value="DUF2780"/>
    <property type="match status" value="1"/>
</dbReference>
<accession>A0A136A622</accession>
<dbReference type="Proteomes" id="UP000070299">
    <property type="component" value="Unassembled WGS sequence"/>
</dbReference>
<gene>
    <name evidence="2" type="ORF">AX660_04385</name>
</gene>
<reference evidence="3" key="1">
    <citation type="submission" date="2016-02" db="EMBL/GenBank/DDBJ databases">
        <authorList>
            <person name="Schultz-Johansen M."/>
            <person name="Glaring M.A."/>
            <person name="Bech P.K."/>
            <person name="Stougaard P."/>
        </authorList>
    </citation>
    <scope>NUCLEOTIDE SEQUENCE [LARGE SCALE GENOMIC DNA]</scope>
    <source>
        <strain evidence="3">S66</strain>
    </source>
</reference>
<dbReference type="InterPro" id="IPR021302">
    <property type="entry name" value="DUF2780_VcgC/VcgE"/>
</dbReference>
<evidence type="ECO:0000256" key="1">
    <source>
        <dbReference type="SAM" id="SignalP"/>
    </source>
</evidence>
<dbReference type="RefSeq" id="WP_068371440.1">
    <property type="nucleotide sequence ID" value="NZ_LSNE01000002.1"/>
</dbReference>
<dbReference type="OrthoDB" id="6334940at2"/>
<feature type="signal peptide" evidence="1">
    <location>
        <begin position="1"/>
        <end position="21"/>
    </location>
</feature>